<accession>A0ABM3HYN0</accession>
<dbReference type="GeneID" id="125316702"/>
<evidence type="ECO:0000256" key="1">
    <source>
        <dbReference type="SAM" id="Phobius"/>
    </source>
</evidence>
<dbReference type="RefSeq" id="XP_048141702.1">
    <property type="nucleotide sequence ID" value="XM_048285745.1"/>
</dbReference>
<proteinExistence type="predicted"/>
<feature type="transmembrane region" description="Helical" evidence="1">
    <location>
        <begin position="96"/>
        <end position="121"/>
    </location>
</feature>
<keyword evidence="1" id="KW-0472">Membrane</keyword>
<gene>
    <name evidence="3" type="primary">LOC125316702</name>
</gene>
<keyword evidence="1" id="KW-0812">Transmembrane</keyword>
<name>A0ABM3HYN0_9MYRT</name>
<dbReference type="Proteomes" id="UP000827889">
    <property type="component" value="Chromosome 9"/>
</dbReference>
<organism evidence="2 3">
    <name type="scientific">Rhodamnia argentea</name>
    <dbReference type="NCBI Taxonomy" id="178133"/>
    <lineage>
        <taxon>Eukaryota</taxon>
        <taxon>Viridiplantae</taxon>
        <taxon>Streptophyta</taxon>
        <taxon>Embryophyta</taxon>
        <taxon>Tracheophyta</taxon>
        <taxon>Spermatophyta</taxon>
        <taxon>Magnoliopsida</taxon>
        <taxon>eudicotyledons</taxon>
        <taxon>Gunneridae</taxon>
        <taxon>Pentapetalae</taxon>
        <taxon>rosids</taxon>
        <taxon>malvids</taxon>
        <taxon>Myrtales</taxon>
        <taxon>Myrtaceae</taxon>
        <taxon>Myrtoideae</taxon>
        <taxon>Myrteae</taxon>
        <taxon>Australasian group</taxon>
        <taxon>Rhodamnia</taxon>
    </lineage>
</organism>
<evidence type="ECO:0000313" key="2">
    <source>
        <dbReference type="Proteomes" id="UP000827889"/>
    </source>
</evidence>
<keyword evidence="1" id="KW-1133">Transmembrane helix</keyword>
<sequence>MKEYSYTVQHGSGLTVGDIKDTCTITMMVWASDFQRWEGNQNNVSTPYKGLHNMRAEGFNLSYGEDTFPFSAYFSFCFLGFRYGGKGCHYYNGYRLVVGITTYVALKTIANILFIFAHLIAAKFIVGAPFVDVSNL</sequence>
<evidence type="ECO:0000313" key="3">
    <source>
        <dbReference type="RefSeq" id="XP_048141702.1"/>
    </source>
</evidence>
<protein>
    <submittedName>
        <fullName evidence="3">Uncharacterized protein LOC125316702</fullName>
    </submittedName>
</protein>
<reference evidence="3" key="1">
    <citation type="submission" date="2025-08" db="UniProtKB">
        <authorList>
            <consortium name="RefSeq"/>
        </authorList>
    </citation>
    <scope>IDENTIFICATION</scope>
    <source>
        <tissue evidence="3">Leaf</tissue>
    </source>
</reference>
<keyword evidence="2" id="KW-1185">Reference proteome</keyword>